<keyword evidence="4" id="KW-0963">Cytoplasm</keyword>
<evidence type="ECO:0000256" key="10">
    <source>
        <dbReference type="SAM" id="Coils"/>
    </source>
</evidence>
<feature type="region of interest" description="Disordered" evidence="11">
    <location>
        <begin position="419"/>
        <end position="580"/>
    </location>
</feature>
<evidence type="ECO:0000256" key="3">
    <source>
        <dbReference type="ARBA" id="ARBA00015392"/>
    </source>
</evidence>
<feature type="coiled-coil region" evidence="10">
    <location>
        <begin position="22"/>
        <end position="60"/>
    </location>
</feature>
<dbReference type="PANTHER" id="PTHR14845">
    <property type="entry name" value="COILED-COIL DOMAIN-CONTAINING 166"/>
    <property type="match status" value="1"/>
</dbReference>
<evidence type="ECO:0000256" key="1">
    <source>
        <dbReference type="ARBA" id="ARBA00004120"/>
    </source>
</evidence>
<dbReference type="AlphaFoldDB" id="A0A1Y2C9K1"/>
<dbReference type="Proteomes" id="UP000193642">
    <property type="component" value="Unassembled WGS sequence"/>
</dbReference>
<name>A0A1Y2C9K1_9FUNG</name>
<keyword evidence="8" id="KW-0966">Cell projection</keyword>
<keyword evidence="5 10" id="KW-0175">Coiled coil</keyword>
<dbReference type="Pfam" id="PF14988">
    <property type="entry name" value="DUF4515"/>
    <property type="match status" value="1"/>
</dbReference>
<evidence type="ECO:0000256" key="6">
    <source>
        <dbReference type="ARBA" id="ARBA00023069"/>
    </source>
</evidence>
<evidence type="ECO:0000256" key="4">
    <source>
        <dbReference type="ARBA" id="ARBA00022490"/>
    </source>
</evidence>
<dbReference type="PANTHER" id="PTHR14845:SF5">
    <property type="entry name" value="BASAL BODY-ORIENTATION FACTOR 1"/>
    <property type="match status" value="1"/>
</dbReference>
<protein>
    <recommendedName>
        <fullName evidence="3">Basal body-orientation factor 1</fullName>
    </recommendedName>
    <alternativeName>
        <fullName evidence="9">Coiled-coil domain-containing protein 176</fullName>
    </alternativeName>
</protein>
<organism evidence="13 14">
    <name type="scientific">Rhizoclosmatium globosum</name>
    <dbReference type="NCBI Taxonomy" id="329046"/>
    <lineage>
        <taxon>Eukaryota</taxon>
        <taxon>Fungi</taxon>
        <taxon>Fungi incertae sedis</taxon>
        <taxon>Chytridiomycota</taxon>
        <taxon>Chytridiomycota incertae sedis</taxon>
        <taxon>Chytridiomycetes</taxon>
        <taxon>Chytridiales</taxon>
        <taxon>Chytriomycetaceae</taxon>
        <taxon>Rhizoclosmatium</taxon>
    </lineage>
</organism>
<feature type="compositionally biased region" description="Low complexity" evidence="11">
    <location>
        <begin position="442"/>
        <end position="457"/>
    </location>
</feature>
<dbReference type="OrthoDB" id="441129at2759"/>
<evidence type="ECO:0000259" key="12">
    <source>
        <dbReference type="Pfam" id="PF14988"/>
    </source>
</evidence>
<comment type="similarity">
    <text evidence="2">Belongs to the BBOF1 family.</text>
</comment>
<feature type="region of interest" description="Disordered" evidence="11">
    <location>
        <begin position="309"/>
        <end position="339"/>
    </location>
</feature>
<feature type="domain" description="DUF4515" evidence="12">
    <location>
        <begin position="5"/>
        <end position="138"/>
    </location>
</feature>
<proteinExistence type="inferred from homology"/>
<dbReference type="STRING" id="329046.A0A1Y2C9K1"/>
<reference evidence="13 14" key="1">
    <citation type="submission" date="2016-07" db="EMBL/GenBank/DDBJ databases">
        <title>Pervasive Adenine N6-methylation of Active Genes in Fungi.</title>
        <authorList>
            <consortium name="DOE Joint Genome Institute"/>
            <person name="Mondo S.J."/>
            <person name="Dannebaum R.O."/>
            <person name="Kuo R.C."/>
            <person name="Labutti K."/>
            <person name="Haridas S."/>
            <person name="Kuo A."/>
            <person name="Salamov A."/>
            <person name="Ahrendt S.R."/>
            <person name="Lipzen A."/>
            <person name="Sullivan W."/>
            <person name="Andreopoulos W.B."/>
            <person name="Clum A."/>
            <person name="Lindquist E."/>
            <person name="Daum C."/>
            <person name="Ramamoorthy G.K."/>
            <person name="Gryganskyi A."/>
            <person name="Culley D."/>
            <person name="Magnuson J.K."/>
            <person name="James T.Y."/>
            <person name="O'Malley M.A."/>
            <person name="Stajich J.E."/>
            <person name="Spatafora J.W."/>
            <person name="Visel A."/>
            <person name="Grigoriev I.V."/>
        </authorList>
    </citation>
    <scope>NUCLEOTIDE SEQUENCE [LARGE SCALE GENOMIC DNA]</scope>
    <source>
        <strain evidence="13 14">JEL800</strain>
    </source>
</reference>
<evidence type="ECO:0000256" key="9">
    <source>
        <dbReference type="ARBA" id="ARBA00031573"/>
    </source>
</evidence>
<evidence type="ECO:0000256" key="2">
    <source>
        <dbReference type="ARBA" id="ARBA00007508"/>
    </source>
</evidence>
<sequence length="580" mass="65696">MNAILNEKDAAFKVMQAEFAVIKDFRKKRQDMLKDLEYQKEELADTERQHKETITRMERKFFEEKIRLQKEANRKISELASKAHKEAVSNLNETTKDIYKENIRMAESLRYHVEEGAELQKQNRALLQANRQLMEEKDLHNVIVKEKVLQVKQQAQEIKELNIKIESMEHSLSHVVREFEHEREIIGKLARKELNEVRKVASRLRENLEVKTYEMKHIKRLAQHVLDQRTKMEKFFLDALDHVRSQLQKEREMAKKAAHTDYNKKIREVMSKRVGPFPPVQSFRQSATPLTNQFNINAATAVATSIMKPPPSPPTQTAIAAEDATDSASATKPAKPAGQVDIQDLSWADKERVLRLLFAKMNGVALGVEGDDDQVQEEPEPMYHDPQDDVYDDSMYHDGGAKYVALAHMNVVDVGRQETPKGSVNQLAQQEGAQHQSLPGSQQLDNQVGGQNQQQAQSEILNVTVLPDPPQPLPPIPLASEQSPSDTQPQPEQQQQQQETQQLPSTVQANDLVVTEIGDDQSNRGETPNTEGGEQSYLTTAYSGSRRNLIPKSENQLPPILSGVTPQTDLSRAESVSSNH</sequence>
<feature type="compositionally biased region" description="Pro residues" evidence="11">
    <location>
        <begin position="467"/>
        <end position="477"/>
    </location>
</feature>
<keyword evidence="6" id="KW-0969">Cilium</keyword>
<feature type="compositionally biased region" description="Low complexity" evidence="11">
    <location>
        <begin position="478"/>
        <end position="508"/>
    </location>
</feature>
<feature type="compositionally biased region" description="Polar residues" evidence="11">
    <location>
        <begin position="524"/>
        <end position="546"/>
    </location>
</feature>
<feature type="coiled-coil region" evidence="10">
    <location>
        <begin position="116"/>
        <end position="211"/>
    </location>
</feature>
<evidence type="ECO:0000256" key="7">
    <source>
        <dbReference type="ARBA" id="ARBA00023212"/>
    </source>
</evidence>
<evidence type="ECO:0000256" key="11">
    <source>
        <dbReference type="SAM" id="MobiDB-lite"/>
    </source>
</evidence>
<dbReference type="EMBL" id="MCGO01000024">
    <property type="protein sequence ID" value="ORY43712.1"/>
    <property type="molecule type" value="Genomic_DNA"/>
</dbReference>
<evidence type="ECO:0000313" key="13">
    <source>
        <dbReference type="EMBL" id="ORY43712.1"/>
    </source>
</evidence>
<feature type="compositionally biased region" description="Acidic residues" evidence="11">
    <location>
        <begin position="369"/>
        <end position="380"/>
    </location>
</feature>
<feature type="region of interest" description="Disordered" evidence="11">
    <location>
        <begin position="368"/>
        <end position="389"/>
    </location>
</feature>
<feature type="compositionally biased region" description="Polar residues" evidence="11">
    <location>
        <begin position="564"/>
        <end position="580"/>
    </location>
</feature>
<accession>A0A1Y2C9K1</accession>
<evidence type="ECO:0000256" key="8">
    <source>
        <dbReference type="ARBA" id="ARBA00023273"/>
    </source>
</evidence>
<comment type="caution">
    <text evidence="13">The sequence shown here is derived from an EMBL/GenBank/DDBJ whole genome shotgun (WGS) entry which is preliminary data.</text>
</comment>
<feature type="compositionally biased region" description="Polar residues" evidence="11">
    <location>
        <begin position="420"/>
        <end position="441"/>
    </location>
</feature>
<evidence type="ECO:0000313" key="14">
    <source>
        <dbReference type="Proteomes" id="UP000193642"/>
    </source>
</evidence>
<keyword evidence="7" id="KW-0206">Cytoskeleton</keyword>
<dbReference type="InterPro" id="IPR032777">
    <property type="entry name" value="DUF4515"/>
</dbReference>
<evidence type="ECO:0000256" key="5">
    <source>
        <dbReference type="ARBA" id="ARBA00023054"/>
    </source>
</evidence>
<feature type="compositionally biased region" description="Low complexity" evidence="11">
    <location>
        <begin position="317"/>
        <end position="331"/>
    </location>
</feature>
<gene>
    <name evidence="13" type="ORF">BCR33DRAFT_246834</name>
</gene>
<comment type="subcellular location">
    <subcellularLocation>
        <location evidence="1">Cytoplasm</location>
        <location evidence="1">Cytoskeleton</location>
        <location evidence="1">Cilium basal body</location>
    </subcellularLocation>
</comment>
<keyword evidence="14" id="KW-1185">Reference proteome</keyword>